<organism evidence="3 4">
    <name type="scientific">Pleodorina starrii</name>
    <dbReference type="NCBI Taxonomy" id="330485"/>
    <lineage>
        <taxon>Eukaryota</taxon>
        <taxon>Viridiplantae</taxon>
        <taxon>Chlorophyta</taxon>
        <taxon>core chlorophytes</taxon>
        <taxon>Chlorophyceae</taxon>
        <taxon>CS clade</taxon>
        <taxon>Chlamydomonadales</taxon>
        <taxon>Volvocaceae</taxon>
        <taxon>Pleodorina</taxon>
    </lineage>
</organism>
<gene>
    <name evidence="3" type="primary">PLESTBF000119</name>
    <name evidence="3" type="ORF">PLESTB_000226000</name>
</gene>
<evidence type="ECO:0000256" key="1">
    <source>
        <dbReference type="SAM" id="MobiDB-lite"/>
    </source>
</evidence>
<dbReference type="EMBL" id="BRXU01000002">
    <property type="protein sequence ID" value="GLC49500.1"/>
    <property type="molecule type" value="Genomic_DNA"/>
</dbReference>
<proteinExistence type="predicted"/>
<feature type="region of interest" description="Disordered" evidence="1">
    <location>
        <begin position="104"/>
        <end position="136"/>
    </location>
</feature>
<evidence type="ECO:0000313" key="4">
    <source>
        <dbReference type="Proteomes" id="UP001165080"/>
    </source>
</evidence>
<evidence type="ECO:0008006" key="5">
    <source>
        <dbReference type="Google" id="ProtNLM"/>
    </source>
</evidence>
<keyword evidence="2" id="KW-0472">Membrane</keyword>
<evidence type="ECO:0000313" key="3">
    <source>
        <dbReference type="EMBL" id="GLC49500.1"/>
    </source>
</evidence>
<keyword evidence="4" id="KW-1185">Reference proteome</keyword>
<name>A0A9W6EYR2_9CHLO</name>
<feature type="compositionally biased region" description="Low complexity" evidence="1">
    <location>
        <begin position="117"/>
        <end position="136"/>
    </location>
</feature>
<feature type="compositionally biased region" description="Pro residues" evidence="1">
    <location>
        <begin position="159"/>
        <end position="179"/>
    </location>
</feature>
<evidence type="ECO:0000256" key="2">
    <source>
        <dbReference type="SAM" id="Phobius"/>
    </source>
</evidence>
<sequence length="239" mass="23690">MRAAKRLQLSSRITGTTRATLEPSIGASLILPKLWAEEASEISVVQAATFRGGVYRTHRVTAALHAVSYPAAAVLAALAGMAVLVAVRPWRWTAWAAAAAHHDRDDASGSANGGGSATASSTDRLWAGSSSGAPVAAPPTHALAPVAAASVAAFKPGAAPAPPPESPAGPVTAPKPSPPETAAALAPLAVTTAGGGVNAGAGFGAGLLAPFLEMPDTADERTLQLLDEEDEDGGGEGEG</sequence>
<keyword evidence="2" id="KW-0812">Transmembrane</keyword>
<feature type="region of interest" description="Disordered" evidence="1">
    <location>
        <begin position="157"/>
        <end position="180"/>
    </location>
</feature>
<keyword evidence="2" id="KW-1133">Transmembrane helix</keyword>
<protein>
    <recommendedName>
        <fullName evidence="5">Transmembrane protein</fullName>
    </recommendedName>
</protein>
<accession>A0A9W6EYR2</accession>
<reference evidence="3 4" key="1">
    <citation type="journal article" date="2023" name="Commun. Biol.">
        <title>Reorganization of the ancestral sex-determining regions during the evolution of trioecy in Pleodorina starrii.</title>
        <authorList>
            <person name="Takahashi K."/>
            <person name="Suzuki S."/>
            <person name="Kawai-Toyooka H."/>
            <person name="Yamamoto K."/>
            <person name="Hamaji T."/>
            <person name="Ootsuki R."/>
            <person name="Yamaguchi H."/>
            <person name="Kawachi M."/>
            <person name="Higashiyama T."/>
            <person name="Nozaki H."/>
        </authorList>
    </citation>
    <scope>NUCLEOTIDE SEQUENCE [LARGE SCALE GENOMIC DNA]</scope>
    <source>
        <strain evidence="3 4">NIES-4479</strain>
    </source>
</reference>
<dbReference type="AlphaFoldDB" id="A0A9W6EYR2"/>
<dbReference type="Proteomes" id="UP001165080">
    <property type="component" value="Unassembled WGS sequence"/>
</dbReference>
<feature type="transmembrane region" description="Helical" evidence="2">
    <location>
        <begin position="67"/>
        <end position="87"/>
    </location>
</feature>
<comment type="caution">
    <text evidence="3">The sequence shown here is derived from an EMBL/GenBank/DDBJ whole genome shotgun (WGS) entry which is preliminary data.</text>
</comment>